<dbReference type="InterPro" id="IPR019734">
    <property type="entry name" value="TPR_rpt"/>
</dbReference>
<proteinExistence type="predicted"/>
<sequence>MKRNQAYLHGVILLLGVFLVGCAAPLDPSARTSPQPEAPQAERAEPSPEPDSREQDVPAAARALQDQAEAASAEGDHERAAALLERAIGIAPNHPVLWHNLAVVHYRQGDYRQAESMALRSLDVGSGQASLMRRNWELIAASRDQAGDRDGASAARERLRTIPAGQRE</sequence>
<evidence type="ECO:0000256" key="2">
    <source>
        <dbReference type="SAM" id="MobiDB-lite"/>
    </source>
</evidence>
<dbReference type="InterPro" id="IPR011990">
    <property type="entry name" value="TPR-like_helical_dom_sf"/>
</dbReference>
<dbReference type="Pfam" id="PF14559">
    <property type="entry name" value="TPR_19"/>
    <property type="match status" value="1"/>
</dbReference>
<dbReference type="Gene3D" id="1.25.40.10">
    <property type="entry name" value="Tetratricopeptide repeat domain"/>
    <property type="match status" value="1"/>
</dbReference>
<feature type="compositionally biased region" description="Basic and acidic residues" evidence="2">
    <location>
        <begin position="145"/>
        <end position="168"/>
    </location>
</feature>
<feature type="repeat" description="TPR" evidence="1">
    <location>
        <begin position="61"/>
        <end position="94"/>
    </location>
</feature>
<accession>A0AAE3KG84</accession>
<feature type="region of interest" description="Disordered" evidence="2">
    <location>
        <begin position="29"/>
        <end position="77"/>
    </location>
</feature>
<dbReference type="AlphaFoldDB" id="A0AAE3KG84"/>
<dbReference type="EMBL" id="JALJXV010000004">
    <property type="protein sequence ID" value="MCP1674947.1"/>
    <property type="molecule type" value="Genomic_DNA"/>
</dbReference>
<gene>
    <name evidence="3" type="ORF">J2T57_002085</name>
</gene>
<feature type="compositionally biased region" description="Basic and acidic residues" evidence="2">
    <location>
        <begin position="40"/>
        <end position="56"/>
    </location>
</feature>
<comment type="caution">
    <text evidence="3">The sequence shown here is derived from an EMBL/GenBank/DDBJ whole genome shotgun (WGS) entry which is preliminary data.</text>
</comment>
<dbReference type="RefSeq" id="WP_253477593.1">
    <property type="nucleotide sequence ID" value="NZ_JALJXV010000004.1"/>
</dbReference>
<evidence type="ECO:0000313" key="4">
    <source>
        <dbReference type="Proteomes" id="UP001205843"/>
    </source>
</evidence>
<dbReference type="SUPFAM" id="SSF48452">
    <property type="entry name" value="TPR-like"/>
    <property type="match status" value="1"/>
</dbReference>
<feature type="compositionally biased region" description="Low complexity" evidence="2">
    <location>
        <begin position="59"/>
        <end position="73"/>
    </location>
</feature>
<reference evidence="3" key="1">
    <citation type="submission" date="2022-03" db="EMBL/GenBank/DDBJ databases">
        <title>Genomic Encyclopedia of Type Strains, Phase III (KMG-III): the genomes of soil and plant-associated and newly described type strains.</title>
        <authorList>
            <person name="Whitman W."/>
        </authorList>
    </citation>
    <scope>NUCLEOTIDE SEQUENCE</scope>
    <source>
        <strain evidence="3">ANL 6-2</strain>
    </source>
</reference>
<dbReference type="SMART" id="SM00028">
    <property type="entry name" value="TPR"/>
    <property type="match status" value="2"/>
</dbReference>
<protein>
    <submittedName>
        <fullName evidence="3">Tetratricopeptide (TPR) repeat protein</fullName>
    </submittedName>
</protein>
<evidence type="ECO:0000256" key="1">
    <source>
        <dbReference type="PROSITE-ProRule" id="PRU00339"/>
    </source>
</evidence>
<dbReference type="Proteomes" id="UP001205843">
    <property type="component" value="Unassembled WGS sequence"/>
</dbReference>
<organism evidence="3 4">
    <name type="scientific">Natronocella acetinitrilica</name>
    <dbReference type="NCBI Taxonomy" id="414046"/>
    <lineage>
        <taxon>Bacteria</taxon>
        <taxon>Pseudomonadati</taxon>
        <taxon>Pseudomonadota</taxon>
        <taxon>Gammaproteobacteria</taxon>
        <taxon>Chromatiales</taxon>
        <taxon>Ectothiorhodospiraceae</taxon>
        <taxon>Natronocella</taxon>
    </lineage>
</organism>
<name>A0AAE3KG84_9GAMM</name>
<keyword evidence="4" id="KW-1185">Reference proteome</keyword>
<dbReference type="PROSITE" id="PS50005">
    <property type="entry name" value="TPR"/>
    <property type="match status" value="1"/>
</dbReference>
<feature type="region of interest" description="Disordered" evidence="2">
    <location>
        <begin position="143"/>
        <end position="168"/>
    </location>
</feature>
<keyword evidence="1" id="KW-0802">TPR repeat</keyword>
<dbReference type="PROSITE" id="PS51257">
    <property type="entry name" value="PROKAR_LIPOPROTEIN"/>
    <property type="match status" value="1"/>
</dbReference>
<evidence type="ECO:0000313" key="3">
    <source>
        <dbReference type="EMBL" id="MCP1674947.1"/>
    </source>
</evidence>